<dbReference type="SUPFAM" id="SSF56935">
    <property type="entry name" value="Porins"/>
    <property type="match status" value="1"/>
</dbReference>
<evidence type="ECO:0000256" key="2">
    <source>
        <dbReference type="ARBA" id="ARBA00023136"/>
    </source>
</evidence>
<proteinExistence type="predicted"/>
<dbReference type="EMBL" id="OX458333">
    <property type="protein sequence ID" value="CAI8737970.1"/>
    <property type="molecule type" value="Genomic_DNA"/>
</dbReference>
<dbReference type="RefSeq" id="WP_036268924.1">
    <property type="nucleotide sequence ID" value="NZ_OX458333.1"/>
</dbReference>
<dbReference type="Proteomes" id="UP001162030">
    <property type="component" value="Chromosome"/>
</dbReference>
<organism evidence="5 6">
    <name type="scientific">Methylocaldum szegediense</name>
    <dbReference type="NCBI Taxonomy" id="73780"/>
    <lineage>
        <taxon>Bacteria</taxon>
        <taxon>Pseudomonadati</taxon>
        <taxon>Pseudomonadota</taxon>
        <taxon>Gammaproteobacteria</taxon>
        <taxon>Methylococcales</taxon>
        <taxon>Methylococcaceae</taxon>
        <taxon>Methylocaldum</taxon>
    </lineage>
</organism>
<dbReference type="Gene3D" id="2.40.170.20">
    <property type="entry name" value="TonB-dependent receptor, beta-barrel domain"/>
    <property type="match status" value="1"/>
</dbReference>
<evidence type="ECO:0000313" key="5">
    <source>
        <dbReference type="EMBL" id="CAI8737970.1"/>
    </source>
</evidence>
<keyword evidence="2" id="KW-0472">Membrane</keyword>
<evidence type="ECO:0000256" key="1">
    <source>
        <dbReference type="ARBA" id="ARBA00004442"/>
    </source>
</evidence>
<name>A0ABM9HWR6_9GAMM</name>
<sequence length="114" mass="12721">MTLGTNVNVKPQVSGGGVLGNGWDAFGSFSYIKLNGNRKHNEQDLFYGYGNLGYRRDDRHETRLHVDLQDFDYEGVSAITKETAEKRSLSELEHGRPSDRFSGLSSRPTSHCVA</sequence>
<feature type="compositionally biased region" description="Basic and acidic residues" evidence="4">
    <location>
        <begin position="84"/>
        <end position="99"/>
    </location>
</feature>
<gene>
    <name evidence="5" type="ORF">MSZNOR_0409</name>
</gene>
<evidence type="ECO:0000313" key="6">
    <source>
        <dbReference type="Proteomes" id="UP001162030"/>
    </source>
</evidence>
<protein>
    <submittedName>
        <fullName evidence="5">Uncharacterized protein</fullName>
    </submittedName>
</protein>
<feature type="compositionally biased region" description="Polar residues" evidence="4">
    <location>
        <begin position="103"/>
        <end position="114"/>
    </location>
</feature>
<reference evidence="5 6" key="1">
    <citation type="submission" date="2023-03" db="EMBL/GenBank/DDBJ databases">
        <authorList>
            <person name="Pearce D."/>
        </authorList>
    </citation>
    <scope>NUCLEOTIDE SEQUENCE [LARGE SCALE GENOMIC DNA]</scope>
    <source>
        <strain evidence="5">Msz</strain>
    </source>
</reference>
<feature type="region of interest" description="Disordered" evidence="4">
    <location>
        <begin position="84"/>
        <end position="114"/>
    </location>
</feature>
<dbReference type="InterPro" id="IPR036942">
    <property type="entry name" value="Beta-barrel_TonB_sf"/>
</dbReference>
<evidence type="ECO:0000256" key="4">
    <source>
        <dbReference type="SAM" id="MobiDB-lite"/>
    </source>
</evidence>
<evidence type="ECO:0000256" key="3">
    <source>
        <dbReference type="ARBA" id="ARBA00023237"/>
    </source>
</evidence>
<comment type="subcellular location">
    <subcellularLocation>
        <location evidence="1">Cell outer membrane</location>
    </subcellularLocation>
</comment>
<accession>A0ABM9HWR6</accession>
<keyword evidence="3" id="KW-0998">Cell outer membrane</keyword>
<keyword evidence="6" id="KW-1185">Reference proteome</keyword>